<keyword evidence="4" id="KW-1185">Reference proteome</keyword>
<feature type="domain" description="Ice-binding protein C-terminal" evidence="2">
    <location>
        <begin position="166"/>
        <end position="190"/>
    </location>
</feature>
<dbReference type="Proteomes" id="UP001206572">
    <property type="component" value="Unassembled WGS sequence"/>
</dbReference>
<comment type="caution">
    <text evidence="3">The sequence shown here is derived from an EMBL/GenBank/DDBJ whole genome shotgun (WGS) entry which is preliminary data.</text>
</comment>
<proteinExistence type="predicted"/>
<dbReference type="InterPro" id="IPR013424">
    <property type="entry name" value="Ice-binding_C"/>
</dbReference>
<protein>
    <submittedName>
        <fullName evidence="3">PEP-CTERM sorting domain-containing protein</fullName>
    </submittedName>
</protein>
<reference evidence="3 4" key="1">
    <citation type="submission" date="2022-08" db="EMBL/GenBank/DDBJ databases">
        <title>Reclassification of Massilia species as members of the genera Telluria, Duganella, Pseudoduganella, Mokoshia gen. nov. and Zemynaea gen. nov. using orthogonal and non-orthogonal genome-based approaches.</title>
        <authorList>
            <person name="Bowman J.P."/>
        </authorList>
    </citation>
    <scope>NUCLEOTIDE SEQUENCE [LARGE SCALE GENOMIC DNA]</scope>
    <source>
        <strain evidence="3 4">JCM 31661</strain>
    </source>
</reference>
<dbReference type="EMBL" id="JANUHA010000001">
    <property type="protein sequence ID" value="MCS0595098.1"/>
    <property type="molecule type" value="Genomic_DNA"/>
</dbReference>
<feature type="signal peptide" evidence="1">
    <location>
        <begin position="1"/>
        <end position="23"/>
    </location>
</feature>
<evidence type="ECO:0000313" key="3">
    <source>
        <dbReference type="EMBL" id="MCS0595098.1"/>
    </source>
</evidence>
<name>A0ABT2AH42_9BURK</name>
<gene>
    <name evidence="3" type="ORF">NX780_01910</name>
</gene>
<organism evidence="3 4">
    <name type="scientific">Massilia agri</name>
    <dbReference type="NCBI Taxonomy" id="1886785"/>
    <lineage>
        <taxon>Bacteria</taxon>
        <taxon>Pseudomonadati</taxon>
        <taxon>Pseudomonadota</taxon>
        <taxon>Betaproteobacteria</taxon>
        <taxon>Burkholderiales</taxon>
        <taxon>Oxalobacteraceae</taxon>
        <taxon>Telluria group</taxon>
        <taxon>Massilia</taxon>
    </lineage>
</organism>
<dbReference type="Pfam" id="PF07589">
    <property type="entry name" value="PEP-CTERM"/>
    <property type="match status" value="1"/>
</dbReference>
<sequence length="195" mass="20160">MKTKTILETLVLAAALTASQAGAAPISLQGSTITSSYNGAPEGMLGLDHGYAAEPGSNTTAFDPTPYTGMEFLTGDYLFGIDFTADGQLVVMLNQLAIEPGDYRLVFDFGSTLGQKIGSFTLLDTSGIGVLPLLSILDDHTIALDLSNVTWNSEFGSFSAQIGTAQVPEPGGIALLLAGTAGLALARRRKASAQA</sequence>
<dbReference type="NCBIfam" id="TIGR02595">
    <property type="entry name" value="PEP_CTERM"/>
    <property type="match status" value="1"/>
</dbReference>
<evidence type="ECO:0000313" key="4">
    <source>
        <dbReference type="Proteomes" id="UP001206572"/>
    </source>
</evidence>
<feature type="chain" id="PRO_5047490242" evidence="1">
    <location>
        <begin position="24"/>
        <end position="195"/>
    </location>
</feature>
<dbReference type="RefSeq" id="WP_258826177.1">
    <property type="nucleotide sequence ID" value="NZ_JANUHA010000001.1"/>
</dbReference>
<keyword evidence="1" id="KW-0732">Signal</keyword>
<accession>A0ABT2AH42</accession>
<evidence type="ECO:0000256" key="1">
    <source>
        <dbReference type="SAM" id="SignalP"/>
    </source>
</evidence>
<evidence type="ECO:0000259" key="2">
    <source>
        <dbReference type="Pfam" id="PF07589"/>
    </source>
</evidence>